<dbReference type="GO" id="GO:0033627">
    <property type="term" value="P:cell adhesion mediated by integrin"/>
    <property type="evidence" value="ECO:0007669"/>
    <property type="project" value="TreeGrafter"/>
</dbReference>
<evidence type="ECO:0000256" key="2">
    <source>
        <dbReference type="SAM" id="Phobius"/>
    </source>
</evidence>
<comment type="caution">
    <text evidence="3">The sequence shown here is derived from an EMBL/GenBank/DDBJ whole genome shotgun (WGS) entry which is preliminary data.</text>
</comment>
<dbReference type="Gene3D" id="1.20.5.930">
    <property type="entry name" value="Bicelle-embedded integrin alpha(iib) transmembrane segment"/>
    <property type="match status" value="1"/>
</dbReference>
<dbReference type="PROSITE" id="PS00242">
    <property type="entry name" value="INTEGRIN_ALPHA"/>
    <property type="match status" value="1"/>
</dbReference>
<keyword evidence="2" id="KW-0812">Transmembrane</keyword>
<dbReference type="PANTHER" id="PTHR23220:SF79">
    <property type="entry name" value="INTEGRIN ALPHA-E"/>
    <property type="match status" value="1"/>
</dbReference>
<keyword evidence="2" id="KW-0472">Membrane</keyword>
<evidence type="ECO:0000256" key="1">
    <source>
        <dbReference type="SAM" id="MobiDB-lite"/>
    </source>
</evidence>
<dbReference type="AlphaFoldDB" id="A0A7J7TXG9"/>
<dbReference type="EMBL" id="JACAGB010000023">
    <property type="protein sequence ID" value="KAF6305292.1"/>
    <property type="molecule type" value="Genomic_DNA"/>
</dbReference>
<dbReference type="GO" id="GO:0008305">
    <property type="term" value="C:integrin complex"/>
    <property type="evidence" value="ECO:0007669"/>
    <property type="project" value="TreeGrafter"/>
</dbReference>
<organism evidence="3 4">
    <name type="scientific">Pipistrellus kuhlii</name>
    <name type="common">Kuhl's pipistrelle</name>
    <dbReference type="NCBI Taxonomy" id="59472"/>
    <lineage>
        <taxon>Eukaryota</taxon>
        <taxon>Metazoa</taxon>
        <taxon>Chordata</taxon>
        <taxon>Craniata</taxon>
        <taxon>Vertebrata</taxon>
        <taxon>Euteleostomi</taxon>
        <taxon>Mammalia</taxon>
        <taxon>Eutheria</taxon>
        <taxon>Laurasiatheria</taxon>
        <taxon>Chiroptera</taxon>
        <taxon>Yangochiroptera</taxon>
        <taxon>Vespertilionidae</taxon>
        <taxon>Pipistrellus</taxon>
    </lineage>
</organism>
<dbReference type="GO" id="GO:0098609">
    <property type="term" value="P:cell-cell adhesion"/>
    <property type="evidence" value="ECO:0007669"/>
    <property type="project" value="TreeGrafter"/>
</dbReference>
<keyword evidence="2" id="KW-1133">Transmembrane helix</keyword>
<dbReference type="Proteomes" id="UP000558488">
    <property type="component" value="Unassembled WGS sequence"/>
</dbReference>
<sequence length="118" mass="13235">MSQAKQFLRDVAELQILGEISFNKSLYEGLNAENHRTKITVIFLKEEADPPLPLIIGSSVAGFLVLIVIVVLLFKCGFFKRKYRQLNLESIRKAQLEPENLFTEGEDQPPCPLGESGS</sequence>
<reference evidence="3 4" key="1">
    <citation type="journal article" date="2020" name="Nature">
        <title>Six reference-quality genomes reveal evolution of bat adaptations.</title>
        <authorList>
            <person name="Jebb D."/>
            <person name="Huang Z."/>
            <person name="Pippel M."/>
            <person name="Hughes G.M."/>
            <person name="Lavrichenko K."/>
            <person name="Devanna P."/>
            <person name="Winkler S."/>
            <person name="Jermiin L.S."/>
            <person name="Skirmuntt E.C."/>
            <person name="Katzourakis A."/>
            <person name="Burkitt-Gray L."/>
            <person name="Ray D.A."/>
            <person name="Sullivan K.A.M."/>
            <person name="Roscito J.G."/>
            <person name="Kirilenko B.M."/>
            <person name="Davalos L.M."/>
            <person name="Corthals A.P."/>
            <person name="Power M.L."/>
            <person name="Jones G."/>
            <person name="Ransome R.D."/>
            <person name="Dechmann D.K.N."/>
            <person name="Locatelli A.G."/>
            <person name="Puechmaille S.J."/>
            <person name="Fedrigo O."/>
            <person name="Jarvis E.D."/>
            <person name="Hiller M."/>
            <person name="Vernes S.C."/>
            <person name="Myers E.W."/>
            <person name="Teeling E.C."/>
        </authorList>
    </citation>
    <scope>NUCLEOTIDE SEQUENCE [LARGE SCALE GENOMIC DNA]</scope>
    <source>
        <strain evidence="3">MPipKuh1</strain>
        <tissue evidence="3">Flight muscle</tissue>
    </source>
</reference>
<dbReference type="GO" id="GO:0007229">
    <property type="term" value="P:integrin-mediated signaling pathway"/>
    <property type="evidence" value="ECO:0007669"/>
    <property type="project" value="UniProtKB-KW"/>
</dbReference>
<feature type="transmembrane region" description="Helical" evidence="2">
    <location>
        <begin position="54"/>
        <end position="74"/>
    </location>
</feature>
<dbReference type="GO" id="GO:0009897">
    <property type="term" value="C:external side of plasma membrane"/>
    <property type="evidence" value="ECO:0007669"/>
    <property type="project" value="TreeGrafter"/>
</dbReference>
<dbReference type="GO" id="GO:0005178">
    <property type="term" value="F:integrin binding"/>
    <property type="evidence" value="ECO:0007669"/>
    <property type="project" value="TreeGrafter"/>
</dbReference>
<keyword evidence="3" id="KW-0401">Integrin</keyword>
<feature type="region of interest" description="Disordered" evidence="1">
    <location>
        <begin position="99"/>
        <end position="118"/>
    </location>
</feature>
<dbReference type="Pfam" id="PF00357">
    <property type="entry name" value="Integrin_alpha"/>
    <property type="match status" value="1"/>
</dbReference>
<proteinExistence type="predicted"/>
<gene>
    <name evidence="3" type="ORF">mPipKuh1_006861</name>
</gene>
<keyword evidence="4" id="KW-1185">Reference proteome</keyword>
<name>A0A7J7TXG9_PIPKU</name>
<protein>
    <submittedName>
        <fullName evidence="3">Integrin subunit alpha E</fullName>
    </submittedName>
</protein>
<dbReference type="PANTHER" id="PTHR23220">
    <property type="entry name" value="INTEGRIN ALPHA"/>
    <property type="match status" value="1"/>
</dbReference>
<dbReference type="InterPro" id="IPR018184">
    <property type="entry name" value="Integrin_alpha_C_CS"/>
</dbReference>
<accession>A0A7J7TXG9</accession>
<dbReference type="GO" id="GO:0007160">
    <property type="term" value="P:cell-matrix adhesion"/>
    <property type="evidence" value="ECO:0007669"/>
    <property type="project" value="TreeGrafter"/>
</dbReference>
<evidence type="ECO:0000313" key="4">
    <source>
        <dbReference type="Proteomes" id="UP000558488"/>
    </source>
</evidence>
<evidence type="ECO:0000313" key="3">
    <source>
        <dbReference type="EMBL" id="KAF6305292.1"/>
    </source>
</evidence>